<evidence type="ECO:0000256" key="2">
    <source>
        <dbReference type="ARBA" id="ARBA00023015"/>
    </source>
</evidence>
<dbReference type="Pfam" id="PF08281">
    <property type="entry name" value="Sigma70_r4_2"/>
    <property type="match status" value="1"/>
</dbReference>
<evidence type="ECO:0000313" key="8">
    <source>
        <dbReference type="EMBL" id="KTE93076.1"/>
    </source>
</evidence>
<dbReference type="SUPFAM" id="SSF88659">
    <property type="entry name" value="Sigma3 and sigma4 domains of RNA polymerase sigma factors"/>
    <property type="match status" value="1"/>
</dbReference>
<feature type="domain" description="RNA polymerase sigma-70 region 2" evidence="5">
    <location>
        <begin position="17"/>
        <end position="81"/>
    </location>
</feature>
<dbReference type="InterPro" id="IPR014284">
    <property type="entry name" value="RNA_pol_sigma-70_dom"/>
</dbReference>
<dbReference type="InterPro" id="IPR007627">
    <property type="entry name" value="RNA_pol_sigma70_r2"/>
</dbReference>
<dbReference type="InterPro" id="IPR013325">
    <property type="entry name" value="RNA_pol_sigma_r2"/>
</dbReference>
<protein>
    <submittedName>
        <fullName evidence="7">RNA polymerase sigma factor SigV</fullName>
    </submittedName>
    <submittedName>
        <fullName evidence="8">RNA polymerase subunit sigma-70</fullName>
    </submittedName>
</protein>
<dbReference type="EMBL" id="LOCK01000009">
    <property type="protein sequence ID" value="KTE93076.1"/>
    <property type="molecule type" value="Genomic_DNA"/>
</dbReference>
<dbReference type="PATRIC" id="fig|49338.4.peg.4941"/>
<evidence type="ECO:0000259" key="5">
    <source>
        <dbReference type="Pfam" id="PF04542"/>
    </source>
</evidence>
<evidence type="ECO:0000313" key="7">
    <source>
        <dbReference type="EMBL" id="CDX04479.1"/>
    </source>
</evidence>
<dbReference type="InterPro" id="IPR013324">
    <property type="entry name" value="RNA_pol_sigma_r3/r4-like"/>
</dbReference>
<dbReference type="RefSeq" id="WP_005813613.1">
    <property type="nucleotide sequence ID" value="NZ_CABKQQ010000049.1"/>
</dbReference>
<dbReference type="PANTHER" id="PTHR43133">
    <property type="entry name" value="RNA POLYMERASE ECF-TYPE SIGMA FACTO"/>
    <property type="match status" value="1"/>
</dbReference>
<dbReference type="Pfam" id="PF04542">
    <property type="entry name" value="Sigma70_r2"/>
    <property type="match status" value="1"/>
</dbReference>
<reference evidence="8 9" key="2">
    <citation type="submission" date="2015-12" db="EMBL/GenBank/DDBJ databases">
        <title>Draft Genome Sequence of Desulfitobacterium hafniense Strain DH, a Sulfate-reducing Bacterium Isolated from Paddy Soils.</title>
        <authorList>
            <person name="Bao P."/>
            <person name="Zhang X."/>
            <person name="Li G."/>
        </authorList>
    </citation>
    <scope>NUCLEOTIDE SEQUENCE [LARGE SCALE GENOMIC DNA]</scope>
    <source>
        <strain evidence="8 9">DH</strain>
    </source>
</reference>
<evidence type="ECO:0000313" key="9">
    <source>
        <dbReference type="Proteomes" id="UP000054623"/>
    </source>
</evidence>
<dbReference type="Gene3D" id="1.10.1740.10">
    <property type="match status" value="1"/>
</dbReference>
<dbReference type="NCBIfam" id="TIGR02937">
    <property type="entry name" value="sigma70-ECF"/>
    <property type="match status" value="1"/>
</dbReference>
<name>A0A098B6L6_DESHA</name>
<reference evidence="7" key="1">
    <citation type="submission" date="2014-07" db="EMBL/GenBank/DDBJ databases">
        <authorList>
            <person name="Hornung V.Bastian."/>
        </authorList>
    </citation>
    <scope>NUCLEOTIDE SEQUENCE</scope>
    <source>
        <strain evidence="7">PCE-S</strain>
    </source>
</reference>
<dbReference type="Proteomes" id="UP000054623">
    <property type="component" value="Unassembled WGS sequence"/>
</dbReference>
<dbReference type="OrthoDB" id="9784984at2"/>
<dbReference type="SUPFAM" id="SSF88946">
    <property type="entry name" value="Sigma2 domain of RNA polymerase sigma factors"/>
    <property type="match status" value="1"/>
</dbReference>
<gene>
    <name evidence="8" type="ORF">AT727_16560</name>
    <name evidence="7" type="ORF">DPCES_4593</name>
</gene>
<dbReference type="PANTHER" id="PTHR43133:SF60">
    <property type="entry name" value="RNA POLYMERASE SIGMA FACTOR SIGV"/>
    <property type="match status" value="1"/>
</dbReference>
<evidence type="ECO:0000256" key="1">
    <source>
        <dbReference type="ARBA" id="ARBA00010641"/>
    </source>
</evidence>
<dbReference type="Gene3D" id="1.10.10.10">
    <property type="entry name" value="Winged helix-like DNA-binding domain superfamily/Winged helix DNA-binding domain"/>
    <property type="match status" value="1"/>
</dbReference>
<sequence length="173" mass="19974">MFDQKELTREIESYLIANQETIYRLAYSYVKHPEDALDVVQESIIKAISSVNTLRDSQGMKSWVYRIVVNTALDFLRKQKRLVVVDSETISTYIDEPAAGYEEGSDLDLASALEKLPPAERGRIILRYYEDLKIEEVALVLQENVNTTKSRLYATLKKLRVQMEEPMEEIKHG</sequence>
<dbReference type="InterPro" id="IPR039425">
    <property type="entry name" value="RNA_pol_sigma-70-like"/>
</dbReference>
<keyword evidence="3" id="KW-0731">Sigma factor</keyword>
<dbReference type="EMBL" id="LK996017">
    <property type="protein sequence ID" value="CDX04479.1"/>
    <property type="molecule type" value="Genomic_DNA"/>
</dbReference>
<proteinExistence type="inferred from homology"/>
<dbReference type="GO" id="GO:0006352">
    <property type="term" value="P:DNA-templated transcription initiation"/>
    <property type="evidence" value="ECO:0007669"/>
    <property type="project" value="InterPro"/>
</dbReference>
<keyword evidence="4" id="KW-0804">Transcription</keyword>
<dbReference type="GO" id="GO:0003677">
    <property type="term" value="F:DNA binding"/>
    <property type="evidence" value="ECO:0007669"/>
    <property type="project" value="InterPro"/>
</dbReference>
<feature type="domain" description="RNA polymerase sigma factor 70 region 4 type 2" evidence="6">
    <location>
        <begin position="108"/>
        <end position="159"/>
    </location>
</feature>
<dbReference type="CDD" id="cd06171">
    <property type="entry name" value="Sigma70_r4"/>
    <property type="match status" value="1"/>
</dbReference>
<evidence type="ECO:0000259" key="6">
    <source>
        <dbReference type="Pfam" id="PF08281"/>
    </source>
</evidence>
<dbReference type="InterPro" id="IPR036388">
    <property type="entry name" value="WH-like_DNA-bd_sf"/>
</dbReference>
<comment type="similarity">
    <text evidence="1">Belongs to the sigma-70 factor family. ECF subfamily.</text>
</comment>
<dbReference type="AlphaFoldDB" id="A0A098B6L6"/>
<dbReference type="GO" id="GO:0016987">
    <property type="term" value="F:sigma factor activity"/>
    <property type="evidence" value="ECO:0007669"/>
    <property type="project" value="UniProtKB-KW"/>
</dbReference>
<evidence type="ECO:0000256" key="3">
    <source>
        <dbReference type="ARBA" id="ARBA00023082"/>
    </source>
</evidence>
<dbReference type="InterPro" id="IPR013249">
    <property type="entry name" value="RNA_pol_sigma70_r4_t2"/>
</dbReference>
<keyword evidence="2" id="KW-0805">Transcription regulation</keyword>
<accession>A0A098B6L6</accession>
<evidence type="ECO:0000256" key="4">
    <source>
        <dbReference type="ARBA" id="ARBA00023163"/>
    </source>
</evidence>
<organism evidence="7">
    <name type="scientific">Desulfitobacterium hafniense</name>
    <name type="common">Desulfitobacterium frappieri</name>
    <dbReference type="NCBI Taxonomy" id="49338"/>
    <lineage>
        <taxon>Bacteria</taxon>
        <taxon>Bacillati</taxon>
        <taxon>Bacillota</taxon>
        <taxon>Clostridia</taxon>
        <taxon>Eubacteriales</taxon>
        <taxon>Desulfitobacteriaceae</taxon>
        <taxon>Desulfitobacterium</taxon>
    </lineage>
</organism>